<dbReference type="EMBL" id="KB446535">
    <property type="protein sequence ID" value="EME50267.1"/>
    <property type="molecule type" value="Genomic_DNA"/>
</dbReference>
<evidence type="ECO:0000313" key="12">
    <source>
        <dbReference type="Proteomes" id="UP000016933"/>
    </source>
</evidence>
<feature type="transmembrane region" description="Helical" evidence="8">
    <location>
        <begin position="171"/>
        <end position="190"/>
    </location>
</feature>
<feature type="domain" description="Cytochrome b561" evidence="10">
    <location>
        <begin position="34"/>
        <end position="235"/>
    </location>
</feature>
<feature type="signal peptide" evidence="9">
    <location>
        <begin position="1"/>
        <end position="19"/>
    </location>
</feature>
<feature type="transmembrane region" description="Helical" evidence="8">
    <location>
        <begin position="72"/>
        <end position="94"/>
    </location>
</feature>
<dbReference type="PANTHER" id="PTHR47797:SF1">
    <property type="entry name" value="CYTOCHROME B561 DOMAIN-CONTAINING PROTEIN-RELATED"/>
    <property type="match status" value="1"/>
</dbReference>
<dbReference type="PANTHER" id="PTHR47797">
    <property type="entry name" value="DEHYDROGENASE, PUTATIVE (AFU_ORTHOLOGUE AFUA_8G05805)-RELATED"/>
    <property type="match status" value="1"/>
</dbReference>
<evidence type="ECO:0000256" key="6">
    <source>
        <dbReference type="ARBA" id="ARBA00023136"/>
    </source>
</evidence>
<evidence type="ECO:0000256" key="4">
    <source>
        <dbReference type="ARBA" id="ARBA00022982"/>
    </source>
</evidence>
<evidence type="ECO:0000259" key="10">
    <source>
        <dbReference type="PROSITE" id="PS50939"/>
    </source>
</evidence>
<gene>
    <name evidence="11" type="ORF">DOTSEDRAFT_68965</name>
</gene>
<keyword evidence="9" id="KW-0732">Signal</keyword>
<feature type="transmembrane region" description="Helical" evidence="8">
    <location>
        <begin position="140"/>
        <end position="159"/>
    </location>
</feature>
<evidence type="ECO:0000256" key="5">
    <source>
        <dbReference type="ARBA" id="ARBA00022989"/>
    </source>
</evidence>
<evidence type="ECO:0000256" key="1">
    <source>
        <dbReference type="ARBA" id="ARBA00004370"/>
    </source>
</evidence>
<dbReference type="STRING" id="675120.N1Q3K5"/>
<comment type="subcellular location">
    <subcellularLocation>
        <location evidence="1">Membrane</location>
    </subcellularLocation>
</comment>
<keyword evidence="2" id="KW-0813">Transport</keyword>
<protein>
    <recommendedName>
        <fullName evidence="10">Cytochrome b561 domain-containing protein</fullName>
    </recommendedName>
</protein>
<organism evidence="11 12">
    <name type="scientific">Dothistroma septosporum (strain NZE10 / CBS 128990)</name>
    <name type="common">Red band needle blight fungus</name>
    <name type="synonym">Mycosphaerella pini</name>
    <dbReference type="NCBI Taxonomy" id="675120"/>
    <lineage>
        <taxon>Eukaryota</taxon>
        <taxon>Fungi</taxon>
        <taxon>Dikarya</taxon>
        <taxon>Ascomycota</taxon>
        <taxon>Pezizomycotina</taxon>
        <taxon>Dothideomycetes</taxon>
        <taxon>Dothideomycetidae</taxon>
        <taxon>Mycosphaerellales</taxon>
        <taxon>Mycosphaerellaceae</taxon>
        <taxon>Dothistroma</taxon>
    </lineage>
</organism>
<evidence type="ECO:0000256" key="2">
    <source>
        <dbReference type="ARBA" id="ARBA00022448"/>
    </source>
</evidence>
<evidence type="ECO:0000256" key="7">
    <source>
        <dbReference type="SAM" id="MobiDB-lite"/>
    </source>
</evidence>
<keyword evidence="3 8" id="KW-0812">Transmembrane</keyword>
<dbReference type="CDD" id="cd08760">
    <property type="entry name" value="Cyt_b561_FRRS1_like"/>
    <property type="match status" value="1"/>
</dbReference>
<keyword evidence="4" id="KW-0249">Electron transport</keyword>
<dbReference type="InterPro" id="IPR006593">
    <property type="entry name" value="Cyt_b561/ferric_Rdtase_TM"/>
</dbReference>
<dbReference type="OMA" id="IGVWMIN"/>
<evidence type="ECO:0000256" key="3">
    <source>
        <dbReference type="ARBA" id="ARBA00022692"/>
    </source>
</evidence>
<feature type="region of interest" description="Disordered" evidence="7">
    <location>
        <begin position="33"/>
        <end position="53"/>
    </location>
</feature>
<accession>N1Q3K5</accession>
<dbReference type="Proteomes" id="UP000016933">
    <property type="component" value="Unassembled WGS sequence"/>
</dbReference>
<dbReference type="GO" id="GO:0016020">
    <property type="term" value="C:membrane"/>
    <property type="evidence" value="ECO:0007669"/>
    <property type="project" value="UniProtKB-SubCell"/>
</dbReference>
<keyword evidence="12" id="KW-1185">Reference proteome</keyword>
<feature type="region of interest" description="Disordered" evidence="7">
    <location>
        <begin position="243"/>
        <end position="288"/>
    </location>
</feature>
<feature type="chain" id="PRO_5004109294" description="Cytochrome b561 domain-containing protein" evidence="9">
    <location>
        <begin position="20"/>
        <end position="288"/>
    </location>
</feature>
<dbReference type="AlphaFoldDB" id="N1Q3K5"/>
<evidence type="ECO:0000256" key="9">
    <source>
        <dbReference type="SAM" id="SignalP"/>
    </source>
</evidence>
<dbReference type="HOGENOM" id="CLU_065428_0_0_1"/>
<reference evidence="12" key="1">
    <citation type="journal article" date="2012" name="PLoS Genet.">
        <title>The genomes of the fungal plant pathogens Cladosporium fulvum and Dothistroma septosporum reveal adaptation to different hosts and lifestyles but also signatures of common ancestry.</title>
        <authorList>
            <person name="de Wit P.J.G.M."/>
            <person name="van der Burgt A."/>
            <person name="Oekmen B."/>
            <person name="Stergiopoulos I."/>
            <person name="Abd-Elsalam K.A."/>
            <person name="Aerts A.L."/>
            <person name="Bahkali A.H."/>
            <person name="Beenen H.G."/>
            <person name="Chettri P."/>
            <person name="Cox M.P."/>
            <person name="Datema E."/>
            <person name="de Vries R.P."/>
            <person name="Dhillon B."/>
            <person name="Ganley A.R."/>
            <person name="Griffiths S.A."/>
            <person name="Guo Y."/>
            <person name="Hamelin R.C."/>
            <person name="Henrissat B."/>
            <person name="Kabir M.S."/>
            <person name="Jashni M.K."/>
            <person name="Kema G."/>
            <person name="Klaubauf S."/>
            <person name="Lapidus A."/>
            <person name="Levasseur A."/>
            <person name="Lindquist E."/>
            <person name="Mehrabi R."/>
            <person name="Ohm R.A."/>
            <person name="Owen T.J."/>
            <person name="Salamov A."/>
            <person name="Schwelm A."/>
            <person name="Schijlen E."/>
            <person name="Sun H."/>
            <person name="van den Burg H.A."/>
            <person name="van Ham R.C.H.J."/>
            <person name="Zhang S."/>
            <person name="Goodwin S.B."/>
            <person name="Grigoriev I.V."/>
            <person name="Collemare J."/>
            <person name="Bradshaw R.E."/>
        </authorList>
    </citation>
    <scope>NUCLEOTIDE SEQUENCE [LARGE SCALE GENOMIC DNA]</scope>
    <source>
        <strain evidence="12">NZE10 / CBS 128990</strain>
    </source>
</reference>
<evidence type="ECO:0000256" key="8">
    <source>
        <dbReference type="SAM" id="Phobius"/>
    </source>
</evidence>
<keyword evidence="5 8" id="KW-1133">Transmembrane helix</keyword>
<dbReference type="SMART" id="SM00665">
    <property type="entry name" value="B561"/>
    <property type="match status" value="1"/>
</dbReference>
<feature type="compositionally biased region" description="Gly residues" evidence="7">
    <location>
        <begin position="41"/>
        <end position="53"/>
    </location>
</feature>
<feature type="transmembrane region" description="Helical" evidence="8">
    <location>
        <begin position="101"/>
        <end position="128"/>
    </location>
</feature>
<dbReference type="eggNOG" id="KOG4293">
    <property type="taxonomic scope" value="Eukaryota"/>
</dbReference>
<sequence>MSSLKTGSALLAIATMTSAQYYGGNTGGGSNPYSSSDGDIGSDGDGSGSSGGQSSGDFGGFGPNFSQYNATVTAHAVLAALAFGLFFPVGGIIIRLASFRGLWLVHGLLQIFAYLLYIAGAGIGLWMISARQQLLHDPHPIIGIILLVLIFFQPFLGFLHHFMFKKHSRRVVWSYGHIWLGRIIITLGIINGGLGLRLARRAPVAPPSRGAIVAYGVVAGLVWVIYACAAVLGERRRGRAVMVKETGGPEGKGYDSNSSREHSREQYAQSHELGDLGDGRLGLEERDF</sequence>
<dbReference type="Gene3D" id="1.20.120.1770">
    <property type="match status" value="1"/>
</dbReference>
<dbReference type="PROSITE" id="PS50939">
    <property type="entry name" value="CYTOCHROME_B561"/>
    <property type="match status" value="1"/>
</dbReference>
<dbReference type="OrthoDB" id="19261at2759"/>
<name>N1Q3K5_DOTSN</name>
<reference evidence="11 12" key="2">
    <citation type="journal article" date="2012" name="PLoS Pathog.">
        <title>Diverse lifestyles and strategies of plant pathogenesis encoded in the genomes of eighteen Dothideomycetes fungi.</title>
        <authorList>
            <person name="Ohm R.A."/>
            <person name="Feau N."/>
            <person name="Henrissat B."/>
            <person name="Schoch C.L."/>
            <person name="Horwitz B.A."/>
            <person name="Barry K.W."/>
            <person name="Condon B.J."/>
            <person name="Copeland A.C."/>
            <person name="Dhillon B."/>
            <person name="Glaser F."/>
            <person name="Hesse C.N."/>
            <person name="Kosti I."/>
            <person name="LaButti K."/>
            <person name="Lindquist E.A."/>
            <person name="Lucas S."/>
            <person name="Salamov A.A."/>
            <person name="Bradshaw R.E."/>
            <person name="Ciuffetti L."/>
            <person name="Hamelin R.C."/>
            <person name="Kema G.H.J."/>
            <person name="Lawrence C."/>
            <person name="Scott J.A."/>
            <person name="Spatafora J.W."/>
            <person name="Turgeon B.G."/>
            <person name="de Wit P.J.G.M."/>
            <person name="Zhong S."/>
            <person name="Goodwin S.B."/>
            <person name="Grigoriev I.V."/>
        </authorList>
    </citation>
    <scope>NUCLEOTIDE SEQUENCE [LARGE SCALE GENOMIC DNA]</scope>
    <source>
        <strain evidence="12">NZE10 / CBS 128990</strain>
    </source>
</reference>
<feature type="compositionally biased region" description="Basic and acidic residues" evidence="7">
    <location>
        <begin position="272"/>
        <end position="288"/>
    </location>
</feature>
<keyword evidence="6 8" id="KW-0472">Membrane</keyword>
<evidence type="ECO:0000313" key="11">
    <source>
        <dbReference type="EMBL" id="EME50267.1"/>
    </source>
</evidence>
<proteinExistence type="predicted"/>
<feature type="transmembrane region" description="Helical" evidence="8">
    <location>
        <begin position="210"/>
        <end position="232"/>
    </location>
</feature>